<dbReference type="PROSITE" id="PS50011">
    <property type="entry name" value="PROTEIN_KINASE_DOM"/>
    <property type="match status" value="1"/>
</dbReference>
<gene>
    <name evidence="2" type="ORF">RclHR1_13120001</name>
</gene>
<reference evidence="2 3" key="1">
    <citation type="submission" date="2017-11" db="EMBL/GenBank/DDBJ databases">
        <title>The genome of Rhizophagus clarus HR1 reveals common genetic basis of auxotrophy among arbuscular mycorrhizal fungi.</title>
        <authorList>
            <person name="Kobayashi Y."/>
        </authorList>
    </citation>
    <scope>NUCLEOTIDE SEQUENCE [LARGE SCALE GENOMIC DNA]</scope>
    <source>
        <strain evidence="2 3">HR1</strain>
    </source>
</reference>
<dbReference type="AlphaFoldDB" id="A0A2Z6Q980"/>
<name>A0A2Z6Q980_9GLOM</name>
<dbReference type="InterPro" id="IPR011009">
    <property type="entry name" value="Kinase-like_dom_sf"/>
</dbReference>
<evidence type="ECO:0000313" key="3">
    <source>
        <dbReference type="Proteomes" id="UP000247702"/>
    </source>
</evidence>
<accession>A0A2Z6Q980</accession>
<dbReference type="Proteomes" id="UP000247702">
    <property type="component" value="Unassembled WGS sequence"/>
</dbReference>
<organism evidence="2 3">
    <name type="scientific">Rhizophagus clarus</name>
    <dbReference type="NCBI Taxonomy" id="94130"/>
    <lineage>
        <taxon>Eukaryota</taxon>
        <taxon>Fungi</taxon>
        <taxon>Fungi incertae sedis</taxon>
        <taxon>Mucoromycota</taxon>
        <taxon>Glomeromycotina</taxon>
        <taxon>Glomeromycetes</taxon>
        <taxon>Glomerales</taxon>
        <taxon>Glomeraceae</taxon>
        <taxon>Rhizophagus</taxon>
    </lineage>
</organism>
<dbReference type="Gene3D" id="1.10.510.10">
    <property type="entry name" value="Transferase(Phosphotransferase) domain 1"/>
    <property type="match status" value="1"/>
</dbReference>
<proteinExistence type="predicted"/>
<comment type="caution">
    <text evidence="2">The sequence shown here is derived from an EMBL/GenBank/DDBJ whole genome shotgun (WGS) entry which is preliminary data.</text>
</comment>
<dbReference type="EMBL" id="BEXD01000350">
    <property type="protein sequence ID" value="GBB86730.1"/>
    <property type="molecule type" value="Genomic_DNA"/>
</dbReference>
<dbReference type="Pfam" id="PF00069">
    <property type="entry name" value="Pkinase"/>
    <property type="match status" value="1"/>
</dbReference>
<sequence>MIEGWNSGNDNDIDKFIKDTIYDARNLKLSKLNGVHSLRFYGLTKRFGNSRIYDDFKNCRVREFSFYNTLWKDKLFYLTWLLVELKSLHKLLYSHKDFHSGNILHHLSKNLDAAYVSDFGLSGPLNKQKSENKICGVLPYIAPEVLNGNHVHLFLIFIVLV</sequence>
<evidence type="ECO:0000313" key="2">
    <source>
        <dbReference type="EMBL" id="GBB86730.1"/>
    </source>
</evidence>
<dbReference type="InterPro" id="IPR000719">
    <property type="entry name" value="Prot_kinase_dom"/>
</dbReference>
<dbReference type="GO" id="GO:0005524">
    <property type="term" value="F:ATP binding"/>
    <property type="evidence" value="ECO:0007669"/>
    <property type="project" value="InterPro"/>
</dbReference>
<feature type="domain" description="Protein kinase" evidence="1">
    <location>
        <begin position="1"/>
        <end position="161"/>
    </location>
</feature>
<dbReference type="SUPFAM" id="SSF56112">
    <property type="entry name" value="Protein kinase-like (PK-like)"/>
    <property type="match status" value="1"/>
</dbReference>
<evidence type="ECO:0000259" key="1">
    <source>
        <dbReference type="PROSITE" id="PS50011"/>
    </source>
</evidence>
<dbReference type="GO" id="GO:0004672">
    <property type="term" value="F:protein kinase activity"/>
    <property type="evidence" value="ECO:0007669"/>
    <property type="project" value="InterPro"/>
</dbReference>
<protein>
    <recommendedName>
        <fullName evidence="1">Protein kinase domain-containing protein</fullName>
    </recommendedName>
</protein>
<keyword evidence="3" id="KW-1185">Reference proteome</keyword>